<keyword evidence="4" id="KW-1185">Reference proteome</keyword>
<feature type="domain" description="PRC-barrel" evidence="1">
    <location>
        <begin position="22"/>
        <end position="98"/>
    </location>
</feature>
<reference evidence="3 4" key="1">
    <citation type="submission" date="2017-08" db="EMBL/GenBank/DDBJ databases">
        <title>Genomes of Fischerella (Mastigocladus) sp. strains.</title>
        <authorList>
            <person name="Miller S.R."/>
        </authorList>
    </citation>
    <scope>NUCLEOTIDE SEQUENCE [LARGE SCALE GENOMIC DNA]</scope>
    <source>
        <strain evidence="3 4">CCMEE 5323</strain>
    </source>
</reference>
<dbReference type="InterPro" id="IPR011033">
    <property type="entry name" value="PRC_barrel-like_sf"/>
</dbReference>
<dbReference type="EMBL" id="NRQW01000079">
    <property type="protein sequence ID" value="PLZ93206.1"/>
    <property type="molecule type" value="Genomic_DNA"/>
</dbReference>
<organism evidence="3 4">
    <name type="scientific">Fischerella muscicola CCMEE 5323</name>
    <dbReference type="NCBI Taxonomy" id="2019572"/>
    <lineage>
        <taxon>Bacteria</taxon>
        <taxon>Bacillati</taxon>
        <taxon>Cyanobacteriota</taxon>
        <taxon>Cyanophyceae</taxon>
        <taxon>Nostocales</taxon>
        <taxon>Hapalosiphonaceae</taxon>
        <taxon>Fischerella</taxon>
    </lineage>
</organism>
<dbReference type="RefSeq" id="WP_016866734.1">
    <property type="nucleotide sequence ID" value="NZ_CAWNVR010000011.1"/>
</dbReference>
<name>A0A2N6K7K5_FISMU</name>
<evidence type="ECO:0000313" key="3">
    <source>
        <dbReference type="EMBL" id="PLZ93206.1"/>
    </source>
</evidence>
<protein>
    <submittedName>
        <fullName evidence="3">DUF2382 domain-containing protein</fullName>
    </submittedName>
</protein>
<dbReference type="Pfam" id="PF09557">
    <property type="entry name" value="DUF2382"/>
    <property type="match status" value="1"/>
</dbReference>
<dbReference type="InterPro" id="IPR027275">
    <property type="entry name" value="PRC-brl_dom"/>
</dbReference>
<gene>
    <name evidence="3" type="ORF">CEN44_03790</name>
</gene>
<feature type="domain" description="DUF2382" evidence="2">
    <location>
        <begin position="146"/>
        <end position="194"/>
    </location>
</feature>
<dbReference type="Proteomes" id="UP000235036">
    <property type="component" value="Unassembled WGS sequence"/>
</dbReference>
<evidence type="ECO:0000259" key="2">
    <source>
        <dbReference type="Pfam" id="PF09557"/>
    </source>
</evidence>
<dbReference type="Pfam" id="PF05239">
    <property type="entry name" value="PRC"/>
    <property type="match status" value="1"/>
</dbReference>
<accession>A0A2N6K7K5</accession>
<dbReference type="SUPFAM" id="SSF50346">
    <property type="entry name" value="PRC-barrel domain"/>
    <property type="match status" value="1"/>
</dbReference>
<evidence type="ECO:0000259" key="1">
    <source>
        <dbReference type="Pfam" id="PF05239"/>
    </source>
</evidence>
<comment type="caution">
    <text evidence="3">The sequence shown here is derived from an EMBL/GenBank/DDBJ whole genome shotgun (WGS) entry which is preliminary data.</text>
</comment>
<dbReference type="AlphaFoldDB" id="A0A2N6K7K5"/>
<sequence length="285" mass="32932">MKKQLVNSNKFHVNDLLDKLRRKIRNFAVIDRQSLLIGRVKDLIIDYHHQVNLIITRFIELPNQASSGIHSYLLLPSKLISKIDLGTKSVILDIDKSLIKHMPEYSQSPMTNNNLETSKIESKIHSTQDLNLEQDGIEQKTEEEIIRLLSERLVVNRNKRKVGDVVVRKEIETRMVQVPVRYEKLIVEQASPENKLLAEIDLNQGDISGVELSQIEKHDVDIYDSNLSNLTVTGDFNSPKIASLLLNAIALERNHGCQRVRVTIMVENEEYQQKYQEWFERTSIQ</sequence>
<dbReference type="InterPro" id="IPR019060">
    <property type="entry name" value="DUF2382"/>
</dbReference>
<evidence type="ECO:0000313" key="4">
    <source>
        <dbReference type="Proteomes" id="UP000235036"/>
    </source>
</evidence>
<proteinExistence type="predicted"/>